<keyword evidence="1" id="KW-0732">Signal</keyword>
<gene>
    <name evidence="2" type="ORF">FYJ29_11090</name>
</gene>
<keyword evidence="3" id="KW-1185">Reference proteome</keyword>
<proteinExistence type="predicted"/>
<accession>A0A6L5XFN3</accession>
<dbReference type="AlphaFoldDB" id="A0A6L5XFN3"/>
<evidence type="ECO:0000256" key="1">
    <source>
        <dbReference type="SAM" id="SignalP"/>
    </source>
</evidence>
<name>A0A6L5XFN3_9BACT</name>
<evidence type="ECO:0008006" key="4">
    <source>
        <dbReference type="Google" id="ProtNLM"/>
    </source>
</evidence>
<dbReference type="Proteomes" id="UP000483362">
    <property type="component" value="Unassembled WGS sequence"/>
</dbReference>
<evidence type="ECO:0000313" key="2">
    <source>
        <dbReference type="EMBL" id="MSS18300.1"/>
    </source>
</evidence>
<comment type="caution">
    <text evidence="2">The sequence shown here is derived from an EMBL/GenBank/DDBJ whole genome shotgun (WGS) entry which is preliminary data.</text>
</comment>
<reference evidence="2 3" key="1">
    <citation type="submission" date="2019-08" db="EMBL/GenBank/DDBJ databases">
        <title>In-depth cultivation of the pig gut microbiome towards novel bacterial diversity and tailored functional studies.</title>
        <authorList>
            <person name="Wylensek D."/>
            <person name="Hitch T.C.A."/>
            <person name="Clavel T."/>
        </authorList>
    </citation>
    <scope>NUCLEOTIDE SEQUENCE [LARGE SCALE GENOMIC DNA]</scope>
    <source>
        <strain evidence="2 3">Oil-RF-744-WCA-WT-10</strain>
    </source>
</reference>
<feature type="chain" id="PRO_5026929900" description="Bacterial repeat domain-containing protein" evidence="1">
    <location>
        <begin position="23"/>
        <end position="395"/>
    </location>
</feature>
<dbReference type="EMBL" id="VULT01000019">
    <property type="protein sequence ID" value="MSS18300.1"/>
    <property type="molecule type" value="Genomic_DNA"/>
</dbReference>
<sequence length="395" mass="42189">MNKTYKMCCAAAILLLNTLTLAAGNVSIKFAQNVSHASTEAYLVDAASAQEEKLTPASDGYTYTVPSGSNVKLKVTPDKGYVVYVWQKGASESNLSEIRESYSSTEQTLKSVGSDLVVTADVCKLVPATFVVPKEGTLGAEVNVEEQGDFGRLIAPEADGITYMLPEGRGAYFDPRPADGYNILVWKFEDNSIFPSHPDQFYKNNVPSGFYLTVAFYKDGETRTVTYRQPHTAQLTCYNRSEYDSPVIASGATVTPGDQILFEVAPPDNPSGKVIVHHWLVNGKPYTDASGEYFTDNSLTLMAIDNLDVEVVPEAEYTGVTAVELQGLTAVASASDGTIVVTAGSGTAALYSLQGACLGQKTIAGGQAVFHVDGASKGSVYIVVVNGQAVKVMFQ</sequence>
<dbReference type="RefSeq" id="WP_154327469.1">
    <property type="nucleotide sequence ID" value="NZ_CP045696.1"/>
</dbReference>
<protein>
    <recommendedName>
        <fullName evidence="4">Bacterial repeat domain-containing protein</fullName>
    </recommendedName>
</protein>
<evidence type="ECO:0000313" key="3">
    <source>
        <dbReference type="Proteomes" id="UP000483362"/>
    </source>
</evidence>
<dbReference type="SUPFAM" id="SSF50993">
    <property type="entry name" value="Peptidase/esterase 'gauge' domain"/>
    <property type="match status" value="1"/>
</dbReference>
<feature type="signal peptide" evidence="1">
    <location>
        <begin position="1"/>
        <end position="22"/>
    </location>
</feature>
<organism evidence="2 3">
    <name type="scientific">Sodaliphilus pleomorphus</name>
    <dbReference type="NCBI Taxonomy" id="2606626"/>
    <lineage>
        <taxon>Bacteria</taxon>
        <taxon>Pseudomonadati</taxon>
        <taxon>Bacteroidota</taxon>
        <taxon>Bacteroidia</taxon>
        <taxon>Bacteroidales</taxon>
        <taxon>Muribaculaceae</taxon>
        <taxon>Sodaliphilus</taxon>
    </lineage>
</organism>